<dbReference type="Proteomes" id="UP001174136">
    <property type="component" value="Unassembled WGS sequence"/>
</dbReference>
<gene>
    <name evidence="5" type="primary">BRDT</name>
    <name evidence="5" type="ORF">N1851_027380</name>
</gene>
<evidence type="ECO:0000313" key="6">
    <source>
        <dbReference type="Proteomes" id="UP001174136"/>
    </source>
</evidence>
<dbReference type="GO" id="GO:0005634">
    <property type="term" value="C:nucleus"/>
    <property type="evidence" value="ECO:0007669"/>
    <property type="project" value="TreeGrafter"/>
</dbReference>
<reference evidence="5" key="1">
    <citation type="journal article" date="2023" name="Front. Mar. Sci.">
        <title>A new Merluccius polli reference genome to investigate the effects of global change in West African waters.</title>
        <authorList>
            <person name="Mateo J.L."/>
            <person name="Blanco-Fernandez C."/>
            <person name="Garcia-Vazquez E."/>
            <person name="Machado-Schiaffino G."/>
        </authorList>
    </citation>
    <scope>NUCLEOTIDE SEQUENCE</scope>
    <source>
        <strain evidence="5">C29</strain>
        <tissue evidence="5">Fin</tissue>
    </source>
</reference>
<dbReference type="AlphaFoldDB" id="A0AA47NTF4"/>
<dbReference type="PANTHER" id="PTHR22880:SF240">
    <property type="entry name" value="BROMODOMAIN-CONTAINING PROTEIN 2"/>
    <property type="match status" value="1"/>
</dbReference>
<dbReference type="InterPro" id="IPR050935">
    <property type="entry name" value="Bromo_chromatin_reader"/>
</dbReference>
<evidence type="ECO:0000256" key="2">
    <source>
        <dbReference type="PROSITE-ProRule" id="PRU00035"/>
    </source>
</evidence>
<dbReference type="GO" id="GO:0006338">
    <property type="term" value="P:chromatin remodeling"/>
    <property type="evidence" value="ECO:0007669"/>
    <property type="project" value="TreeGrafter"/>
</dbReference>
<keyword evidence="6" id="KW-1185">Reference proteome</keyword>
<feature type="compositionally biased region" description="Low complexity" evidence="3">
    <location>
        <begin position="76"/>
        <end position="86"/>
    </location>
</feature>
<dbReference type="InterPro" id="IPR001487">
    <property type="entry name" value="Bromodomain"/>
</dbReference>
<sequence length="219" mass="24717">MDRREYSAAQQFAADMRLMFSNCYKYNPPAHEVVGMARKLQDVFEERYSKITEEDCSLPPDHSIVKDNGGDGGGSSSSASSSSSKSSDTEEEEEKRTPSLANLEEQSLMENYFNNFHVCYTTQEISTGWHQLEKGRARGRSISPILFTAAFKIILIALSRRNTLKFPLKSISLGYKQEKVRLVFELRGSPELSVQNTKAKVRTGRKWNAMQTVNQATNV</sequence>
<evidence type="ECO:0000313" key="5">
    <source>
        <dbReference type="EMBL" id="KAK0136503.1"/>
    </source>
</evidence>
<dbReference type="Gene3D" id="1.20.920.10">
    <property type="entry name" value="Bromodomain-like"/>
    <property type="match status" value="1"/>
</dbReference>
<dbReference type="Pfam" id="PF00439">
    <property type="entry name" value="Bromodomain"/>
    <property type="match status" value="1"/>
</dbReference>
<evidence type="ECO:0000259" key="4">
    <source>
        <dbReference type="PROSITE" id="PS50014"/>
    </source>
</evidence>
<keyword evidence="1 2" id="KW-0103">Bromodomain</keyword>
<feature type="region of interest" description="Disordered" evidence="3">
    <location>
        <begin position="55"/>
        <end position="101"/>
    </location>
</feature>
<accession>A0AA47NTF4</accession>
<evidence type="ECO:0000256" key="1">
    <source>
        <dbReference type="ARBA" id="ARBA00023117"/>
    </source>
</evidence>
<dbReference type="SUPFAM" id="SSF47370">
    <property type="entry name" value="Bromodomain"/>
    <property type="match status" value="1"/>
</dbReference>
<evidence type="ECO:0000256" key="3">
    <source>
        <dbReference type="SAM" id="MobiDB-lite"/>
    </source>
</evidence>
<dbReference type="PANTHER" id="PTHR22880">
    <property type="entry name" value="FALZ-RELATED BROMODOMAIN-CONTAINING PROTEINS"/>
    <property type="match status" value="1"/>
</dbReference>
<dbReference type="GO" id="GO:0006355">
    <property type="term" value="P:regulation of DNA-templated transcription"/>
    <property type="evidence" value="ECO:0007669"/>
    <property type="project" value="TreeGrafter"/>
</dbReference>
<name>A0AA47NTF4_MERPO</name>
<dbReference type="EMBL" id="JAOPHQ010005149">
    <property type="protein sequence ID" value="KAK0136503.1"/>
    <property type="molecule type" value="Genomic_DNA"/>
</dbReference>
<dbReference type="GO" id="GO:0000785">
    <property type="term" value="C:chromatin"/>
    <property type="evidence" value="ECO:0007669"/>
    <property type="project" value="TreeGrafter"/>
</dbReference>
<protein>
    <submittedName>
        <fullName evidence="5">Bromodomain testis-specific protein</fullName>
    </submittedName>
</protein>
<proteinExistence type="predicted"/>
<dbReference type="InterPro" id="IPR036427">
    <property type="entry name" value="Bromodomain-like_sf"/>
</dbReference>
<organism evidence="5 6">
    <name type="scientific">Merluccius polli</name>
    <name type="common">Benguela hake</name>
    <name type="synonym">Merluccius cadenati</name>
    <dbReference type="NCBI Taxonomy" id="89951"/>
    <lineage>
        <taxon>Eukaryota</taxon>
        <taxon>Metazoa</taxon>
        <taxon>Chordata</taxon>
        <taxon>Craniata</taxon>
        <taxon>Vertebrata</taxon>
        <taxon>Euteleostomi</taxon>
        <taxon>Actinopterygii</taxon>
        <taxon>Neopterygii</taxon>
        <taxon>Teleostei</taxon>
        <taxon>Neoteleostei</taxon>
        <taxon>Acanthomorphata</taxon>
        <taxon>Zeiogadaria</taxon>
        <taxon>Gadariae</taxon>
        <taxon>Gadiformes</taxon>
        <taxon>Gadoidei</taxon>
        <taxon>Merlucciidae</taxon>
        <taxon>Merluccius</taxon>
    </lineage>
</organism>
<dbReference type="PROSITE" id="PS50014">
    <property type="entry name" value="BROMODOMAIN_2"/>
    <property type="match status" value="1"/>
</dbReference>
<comment type="caution">
    <text evidence="5">The sequence shown here is derived from an EMBL/GenBank/DDBJ whole genome shotgun (WGS) entry which is preliminary data.</text>
</comment>
<feature type="domain" description="Bromo" evidence="4">
    <location>
        <begin position="1"/>
        <end position="34"/>
    </location>
</feature>